<dbReference type="Pfam" id="PF12796">
    <property type="entry name" value="Ank_2"/>
    <property type="match status" value="1"/>
</dbReference>
<dbReference type="Pfam" id="PF13637">
    <property type="entry name" value="Ank_4"/>
    <property type="match status" value="1"/>
</dbReference>
<dbReference type="PANTHER" id="PTHR24183:SF1">
    <property type="entry name" value="FIBRONECTIN TYPE 3 AND ANKYRIN REPEAT DOMAINS PROTEIN 1"/>
    <property type="match status" value="1"/>
</dbReference>
<dbReference type="GO" id="GO:0005634">
    <property type="term" value="C:nucleus"/>
    <property type="evidence" value="ECO:0007669"/>
    <property type="project" value="TreeGrafter"/>
</dbReference>
<dbReference type="GO" id="GO:0042981">
    <property type="term" value="P:regulation of apoptotic process"/>
    <property type="evidence" value="ECO:0007669"/>
    <property type="project" value="TreeGrafter"/>
</dbReference>
<dbReference type="VEuPathDB" id="VectorBase:PPAPM1_010997"/>
<protein>
    <submittedName>
        <fullName evidence="1">Uncharacterized protein</fullName>
    </submittedName>
</protein>
<dbReference type="AlphaFoldDB" id="A0A1B0D7B1"/>
<accession>A0A1B0D7B1</accession>
<dbReference type="Gene3D" id="1.25.40.20">
    <property type="entry name" value="Ankyrin repeat-containing domain"/>
    <property type="match status" value="2"/>
</dbReference>
<dbReference type="PROSITE" id="PS50088">
    <property type="entry name" value="ANK_REPEAT"/>
    <property type="match status" value="1"/>
</dbReference>
<evidence type="ECO:0000313" key="1">
    <source>
        <dbReference type="EnsemblMetazoa" id="PPAI003434-PA"/>
    </source>
</evidence>
<dbReference type="VEuPathDB" id="VectorBase:PPAI003434"/>
<keyword evidence="2" id="KW-1185">Reference proteome</keyword>
<dbReference type="PROSITE" id="PS50297">
    <property type="entry name" value="ANK_REP_REGION"/>
    <property type="match status" value="1"/>
</dbReference>
<name>A0A1B0D7B1_PHLPP</name>
<dbReference type="EnsemblMetazoa" id="PPAI003434-RA">
    <property type="protein sequence ID" value="PPAI003434-PA"/>
    <property type="gene ID" value="PPAI003434"/>
</dbReference>
<dbReference type="SMART" id="SM00248">
    <property type="entry name" value="ANK"/>
    <property type="match status" value="4"/>
</dbReference>
<proteinExistence type="predicted"/>
<dbReference type="InterPro" id="IPR036770">
    <property type="entry name" value="Ankyrin_rpt-contain_sf"/>
</dbReference>
<dbReference type="Proteomes" id="UP000092462">
    <property type="component" value="Unassembled WGS sequence"/>
</dbReference>
<reference evidence="1" key="1">
    <citation type="submission" date="2022-08" db="UniProtKB">
        <authorList>
            <consortium name="EnsemblMetazoa"/>
        </authorList>
    </citation>
    <scope>IDENTIFICATION</scope>
    <source>
        <strain evidence="1">Israel</strain>
    </source>
</reference>
<evidence type="ECO:0000313" key="2">
    <source>
        <dbReference type="Proteomes" id="UP000092462"/>
    </source>
</evidence>
<dbReference type="SUPFAM" id="SSF48403">
    <property type="entry name" value="Ankyrin repeat"/>
    <property type="match status" value="1"/>
</dbReference>
<sequence>MSEIFKCILRDDHSMLQHLLTNSHIWVDIMDENGNTPLMMACRMGFVKCVRILISNGTDVLHVNRIGINALTLASLSGSIEIMDILLKVSPIEQFIQRTIISPLSAAIFAGHLEAVQYLLQLHKPLYDTITREGNSPLMLSIMFERPEIARLFWNEPAHFKNDLGMTALDILEYRAKFMEH</sequence>
<dbReference type="EMBL" id="AJVK01026778">
    <property type="status" value="NOT_ANNOTATED_CDS"/>
    <property type="molecule type" value="Genomic_DNA"/>
</dbReference>
<dbReference type="PANTHER" id="PTHR24183">
    <property type="entry name" value="FIBRONECTIN TYPE 3 AND ANKYRIN REPEAT DOMAINS PROTEIN 1"/>
    <property type="match status" value="1"/>
</dbReference>
<organism evidence="1 2">
    <name type="scientific">Phlebotomus papatasi</name>
    <name type="common">Sandfly</name>
    <dbReference type="NCBI Taxonomy" id="29031"/>
    <lineage>
        <taxon>Eukaryota</taxon>
        <taxon>Metazoa</taxon>
        <taxon>Ecdysozoa</taxon>
        <taxon>Arthropoda</taxon>
        <taxon>Hexapoda</taxon>
        <taxon>Insecta</taxon>
        <taxon>Pterygota</taxon>
        <taxon>Neoptera</taxon>
        <taxon>Endopterygota</taxon>
        <taxon>Diptera</taxon>
        <taxon>Nematocera</taxon>
        <taxon>Psychodoidea</taxon>
        <taxon>Psychodidae</taxon>
        <taxon>Phlebotomus</taxon>
        <taxon>Phlebotomus</taxon>
    </lineage>
</organism>
<dbReference type="InterPro" id="IPR002110">
    <property type="entry name" value="Ankyrin_rpt"/>
</dbReference>